<accession>A0A814RVQ1</accession>
<dbReference type="Proteomes" id="UP000663879">
    <property type="component" value="Unassembled WGS sequence"/>
</dbReference>
<feature type="non-terminal residue" evidence="1">
    <location>
        <position position="1"/>
    </location>
</feature>
<keyword evidence="2" id="KW-1185">Reference proteome</keyword>
<dbReference type="AlphaFoldDB" id="A0A814RVQ1"/>
<proteinExistence type="predicted"/>
<comment type="caution">
    <text evidence="1">The sequence shown here is derived from an EMBL/GenBank/DDBJ whole genome shotgun (WGS) entry which is preliminary data.</text>
</comment>
<gene>
    <name evidence="1" type="ORF">OXX778_LOCUS22776</name>
</gene>
<evidence type="ECO:0000313" key="1">
    <source>
        <dbReference type="EMBL" id="CAF1138051.1"/>
    </source>
</evidence>
<dbReference type="EMBL" id="CAJNOC010010244">
    <property type="protein sequence ID" value="CAF1138051.1"/>
    <property type="molecule type" value="Genomic_DNA"/>
</dbReference>
<name>A0A814RVQ1_9BILA</name>
<reference evidence="1" key="1">
    <citation type="submission" date="2021-02" db="EMBL/GenBank/DDBJ databases">
        <authorList>
            <person name="Nowell W R."/>
        </authorList>
    </citation>
    <scope>NUCLEOTIDE SEQUENCE</scope>
    <source>
        <strain evidence="1">Ploen Becks lab</strain>
    </source>
</reference>
<protein>
    <submittedName>
        <fullName evidence="1">Uncharacterized protein</fullName>
    </submittedName>
</protein>
<evidence type="ECO:0000313" key="2">
    <source>
        <dbReference type="Proteomes" id="UP000663879"/>
    </source>
</evidence>
<organism evidence="1 2">
    <name type="scientific">Brachionus calyciflorus</name>
    <dbReference type="NCBI Taxonomy" id="104777"/>
    <lineage>
        <taxon>Eukaryota</taxon>
        <taxon>Metazoa</taxon>
        <taxon>Spiralia</taxon>
        <taxon>Gnathifera</taxon>
        <taxon>Rotifera</taxon>
        <taxon>Eurotatoria</taxon>
        <taxon>Monogononta</taxon>
        <taxon>Pseudotrocha</taxon>
        <taxon>Ploima</taxon>
        <taxon>Brachionidae</taxon>
        <taxon>Brachionus</taxon>
    </lineage>
</organism>
<sequence>LIPNFKNCPKCTQPMKFIKRDDSIDGFAWRCTTDSKRYRPIKPSNPVKVVESNLPVSQRTLARTFLQESAEVSFESTENVAEVISKAKSKTAQTPKKTR</sequence>